<organism evidence="2 3">
    <name type="scientific">Mucuna pruriens</name>
    <name type="common">Velvet bean</name>
    <name type="synonym">Dolichos pruriens</name>
    <dbReference type="NCBI Taxonomy" id="157652"/>
    <lineage>
        <taxon>Eukaryota</taxon>
        <taxon>Viridiplantae</taxon>
        <taxon>Streptophyta</taxon>
        <taxon>Embryophyta</taxon>
        <taxon>Tracheophyta</taxon>
        <taxon>Spermatophyta</taxon>
        <taxon>Magnoliopsida</taxon>
        <taxon>eudicotyledons</taxon>
        <taxon>Gunneridae</taxon>
        <taxon>Pentapetalae</taxon>
        <taxon>rosids</taxon>
        <taxon>fabids</taxon>
        <taxon>Fabales</taxon>
        <taxon>Fabaceae</taxon>
        <taxon>Papilionoideae</taxon>
        <taxon>50 kb inversion clade</taxon>
        <taxon>NPAAA clade</taxon>
        <taxon>indigoferoid/millettioid clade</taxon>
        <taxon>Phaseoleae</taxon>
        <taxon>Mucuna</taxon>
    </lineage>
</organism>
<feature type="domain" description="Reverse transcriptase Ty1/copia-type" evidence="1">
    <location>
        <begin position="3"/>
        <end position="109"/>
    </location>
</feature>
<evidence type="ECO:0000313" key="3">
    <source>
        <dbReference type="Proteomes" id="UP000257109"/>
    </source>
</evidence>
<name>A0A371EHL8_MUCPR</name>
<comment type="caution">
    <text evidence="2">The sequence shown here is derived from an EMBL/GenBank/DDBJ whole genome shotgun (WGS) entry which is preliminary data.</text>
</comment>
<dbReference type="InterPro" id="IPR013103">
    <property type="entry name" value="RVT_2"/>
</dbReference>
<evidence type="ECO:0000313" key="2">
    <source>
        <dbReference type="EMBL" id="RDX65548.1"/>
    </source>
</evidence>
<dbReference type="PANTHER" id="PTHR11439">
    <property type="entry name" value="GAG-POL-RELATED RETROTRANSPOSON"/>
    <property type="match status" value="1"/>
</dbReference>
<feature type="non-terminal residue" evidence="2">
    <location>
        <position position="1"/>
    </location>
</feature>
<dbReference type="AlphaFoldDB" id="A0A371EHL8"/>
<reference evidence="2" key="1">
    <citation type="submission" date="2018-05" db="EMBL/GenBank/DDBJ databases">
        <title>Draft genome of Mucuna pruriens seed.</title>
        <authorList>
            <person name="Nnadi N.E."/>
            <person name="Vos R."/>
            <person name="Hasami M.H."/>
            <person name="Devisetty U.K."/>
            <person name="Aguiy J.C."/>
        </authorList>
    </citation>
    <scope>NUCLEOTIDE SEQUENCE [LARGE SCALE GENOMIC DNA]</scope>
    <source>
        <strain evidence="2">JCA_2017</strain>
    </source>
</reference>
<gene>
    <name evidence="2" type="ORF">CR513_55787</name>
</gene>
<dbReference type="OrthoDB" id="1430461at2759"/>
<protein>
    <recommendedName>
        <fullName evidence="1">Reverse transcriptase Ty1/copia-type domain-containing protein</fullName>
    </recommendedName>
</protein>
<dbReference type="PANTHER" id="PTHR11439:SF467">
    <property type="entry name" value="INTEGRASE CATALYTIC DOMAIN-CONTAINING PROTEIN"/>
    <property type="match status" value="1"/>
</dbReference>
<dbReference type="EMBL" id="QJKJ01013841">
    <property type="protein sequence ID" value="RDX65548.1"/>
    <property type="molecule type" value="Genomic_DNA"/>
</dbReference>
<dbReference type="Proteomes" id="UP000257109">
    <property type="component" value="Unassembled WGS sequence"/>
</dbReference>
<dbReference type="Pfam" id="PF07727">
    <property type="entry name" value="RVT_2"/>
    <property type="match status" value="1"/>
</dbReference>
<keyword evidence="3" id="KW-1185">Reference proteome</keyword>
<sequence length="329" mass="37371">MCEQGYKKTTFDHCVFVRKFSDDDFVILLLYVDDMLIVEKSIFRIDRLKKQLSESFAMKDMGAAKKILGKRIIRDRQAKKLWLSQEHYVKRVLQRFHMENAKVVSTPLAAHFKLSSGHSPSNEAEKTNMSRVPYASAVGSLMYAMVCTRLDIAHAIGIVSRFLSNPGREHWNFMKWILRYLYGTSDLRLCFGGDKPPLVGYSNSDMAGDIDSRKSTSGYLIKFAGGAVAWQSKLQKSMQGVALGEEILPIAWFCSGQSAIHLDKNSTFHSRSKHIDVRYHWIRDALDAKLLELAKVHTNDNGGDMMNKVVPRGKFETYCEIVKLTITST</sequence>
<dbReference type="CDD" id="cd09272">
    <property type="entry name" value="RNase_HI_RT_Ty1"/>
    <property type="match status" value="1"/>
</dbReference>
<dbReference type="STRING" id="157652.A0A371EHL8"/>
<evidence type="ECO:0000259" key="1">
    <source>
        <dbReference type="Pfam" id="PF07727"/>
    </source>
</evidence>
<proteinExistence type="predicted"/>
<accession>A0A371EHL8</accession>